<organism evidence="3">
    <name type="scientific">marine metagenome</name>
    <dbReference type="NCBI Taxonomy" id="408172"/>
    <lineage>
        <taxon>unclassified sequences</taxon>
        <taxon>metagenomes</taxon>
        <taxon>ecological metagenomes</taxon>
    </lineage>
</organism>
<dbReference type="AlphaFoldDB" id="A0A381RD83"/>
<dbReference type="PROSITE" id="PS00893">
    <property type="entry name" value="NUDIX_BOX"/>
    <property type="match status" value="1"/>
</dbReference>
<dbReference type="InterPro" id="IPR020084">
    <property type="entry name" value="NUDIX_hydrolase_CS"/>
</dbReference>
<dbReference type="Pfam" id="PF00293">
    <property type="entry name" value="NUDIX"/>
    <property type="match status" value="1"/>
</dbReference>
<evidence type="ECO:0000259" key="2">
    <source>
        <dbReference type="PROSITE" id="PS51462"/>
    </source>
</evidence>
<keyword evidence="1" id="KW-0378">Hydrolase</keyword>
<dbReference type="InterPro" id="IPR000086">
    <property type="entry name" value="NUDIX_hydrolase_dom"/>
</dbReference>
<dbReference type="PROSITE" id="PS51462">
    <property type="entry name" value="NUDIX"/>
    <property type="match status" value="1"/>
</dbReference>
<dbReference type="SUPFAM" id="SSF55811">
    <property type="entry name" value="Nudix"/>
    <property type="match status" value="1"/>
</dbReference>
<gene>
    <name evidence="3" type="ORF">METZ01_LOCUS41762</name>
</gene>
<dbReference type="GO" id="GO:0016787">
    <property type="term" value="F:hydrolase activity"/>
    <property type="evidence" value="ECO:0007669"/>
    <property type="project" value="UniProtKB-KW"/>
</dbReference>
<sequence length="205" mass="22366">MSKISFCPRCATPLTSVFDGGRDRQACPDADCGFIHFGDFSIGCSGVVLREEAGVNKALLIQRGQEPFAGTWQLPGGYVENDELLSLAVEREIEEEAGVSAKVSDVVAFRHMLGGPSSNVYMIFRLDYVAGEPRYDGVETADAGFYSLDDMATMRGVQNISRWGIEQAILTTPGSGLTLDTTGTRMPRWQVFGLAETDPAVWQQR</sequence>
<feature type="domain" description="Nudix hydrolase" evidence="2">
    <location>
        <begin position="39"/>
        <end position="170"/>
    </location>
</feature>
<accession>A0A381RD83</accession>
<dbReference type="Gene3D" id="3.90.79.10">
    <property type="entry name" value="Nucleoside Triphosphate Pyrophosphohydrolase"/>
    <property type="match status" value="1"/>
</dbReference>
<dbReference type="PANTHER" id="PTHR43736">
    <property type="entry name" value="ADP-RIBOSE PYROPHOSPHATASE"/>
    <property type="match status" value="1"/>
</dbReference>
<evidence type="ECO:0000313" key="3">
    <source>
        <dbReference type="EMBL" id="SUZ88908.1"/>
    </source>
</evidence>
<dbReference type="PANTHER" id="PTHR43736:SF1">
    <property type="entry name" value="DIHYDRONEOPTERIN TRIPHOSPHATE DIPHOSPHATASE"/>
    <property type="match status" value="1"/>
</dbReference>
<dbReference type="InterPro" id="IPR015797">
    <property type="entry name" value="NUDIX_hydrolase-like_dom_sf"/>
</dbReference>
<proteinExistence type="predicted"/>
<dbReference type="EMBL" id="UINC01001793">
    <property type="protein sequence ID" value="SUZ88908.1"/>
    <property type="molecule type" value="Genomic_DNA"/>
</dbReference>
<protein>
    <recommendedName>
        <fullName evidence="2">Nudix hydrolase domain-containing protein</fullName>
    </recommendedName>
</protein>
<reference evidence="3" key="1">
    <citation type="submission" date="2018-05" db="EMBL/GenBank/DDBJ databases">
        <authorList>
            <person name="Lanie J.A."/>
            <person name="Ng W.-L."/>
            <person name="Kazmierczak K.M."/>
            <person name="Andrzejewski T.M."/>
            <person name="Davidsen T.M."/>
            <person name="Wayne K.J."/>
            <person name="Tettelin H."/>
            <person name="Glass J.I."/>
            <person name="Rusch D."/>
            <person name="Podicherti R."/>
            <person name="Tsui H.-C.T."/>
            <person name="Winkler M.E."/>
        </authorList>
    </citation>
    <scope>NUCLEOTIDE SEQUENCE</scope>
</reference>
<evidence type="ECO:0000256" key="1">
    <source>
        <dbReference type="ARBA" id="ARBA00022801"/>
    </source>
</evidence>
<name>A0A381RD83_9ZZZZ</name>